<dbReference type="InterPro" id="IPR011989">
    <property type="entry name" value="ARM-like"/>
</dbReference>
<dbReference type="InterPro" id="IPR052575">
    <property type="entry name" value="SSU_processome_comp_20"/>
</dbReference>
<dbReference type="OMA" id="EGLMAMF"/>
<dbReference type="STRING" id="554155.C5G0Z3"/>
<evidence type="ECO:0000313" key="5">
    <source>
        <dbReference type="EMBL" id="EEQ35796.1"/>
    </source>
</evidence>
<gene>
    <name evidence="5" type="ORF">MCYG_08615</name>
</gene>
<dbReference type="Pfam" id="PF20416">
    <property type="entry name" value="UTP20"/>
    <property type="match status" value="1"/>
</dbReference>
<protein>
    <submittedName>
        <fullName evidence="5">U3 snoRNP protein Utp20</fullName>
    </submittedName>
</protein>
<dbReference type="InterPro" id="IPR046523">
    <property type="entry name" value="UTP20_dom"/>
</dbReference>
<dbReference type="InterPro" id="IPR016024">
    <property type="entry name" value="ARM-type_fold"/>
</dbReference>
<feature type="region of interest" description="Disordered" evidence="1">
    <location>
        <begin position="2430"/>
        <end position="2456"/>
    </location>
</feature>
<dbReference type="VEuPathDB" id="FungiDB:MCYG_08615"/>
<name>C5G0Z3_ARTOC</name>
<dbReference type="PANTHER" id="PTHR17695">
    <property type="entry name" value="SMALL SUBUNIT PROCESSOME COMPONENT 20 HOMOLOG"/>
    <property type="match status" value="1"/>
</dbReference>
<dbReference type="PANTHER" id="PTHR17695:SF11">
    <property type="entry name" value="SMALL SUBUNIT PROCESSOME COMPONENT 20 HOMOLOG"/>
    <property type="match status" value="1"/>
</dbReference>
<dbReference type="GO" id="GO:0030686">
    <property type="term" value="C:90S preribosome"/>
    <property type="evidence" value="ECO:0007669"/>
    <property type="project" value="TreeGrafter"/>
</dbReference>
<dbReference type="GeneID" id="9223997"/>
<feature type="region of interest" description="Disordered" evidence="1">
    <location>
        <begin position="1"/>
        <end position="23"/>
    </location>
</feature>
<evidence type="ECO:0000256" key="1">
    <source>
        <dbReference type="SAM" id="MobiDB-lite"/>
    </source>
</evidence>
<dbReference type="Proteomes" id="UP000002035">
    <property type="component" value="Unassembled WGS sequence"/>
</dbReference>
<dbReference type="Pfam" id="PF07539">
    <property type="entry name" value="UTP20_N"/>
    <property type="match status" value="1"/>
</dbReference>
<feature type="compositionally biased region" description="Basic and acidic residues" evidence="1">
    <location>
        <begin position="2612"/>
        <end position="2625"/>
    </location>
</feature>
<dbReference type="EMBL" id="DS995709">
    <property type="protein sequence ID" value="EEQ35796.1"/>
    <property type="molecule type" value="Genomic_DNA"/>
</dbReference>
<proteinExistence type="predicted"/>
<feature type="domain" description="U3 small nucleolar RNA-associated protein 20 N-terminal" evidence="2">
    <location>
        <begin position="879"/>
        <end position="1489"/>
    </location>
</feature>
<organism evidence="5 6">
    <name type="scientific">Arthroderma otae (strain ATCC MYA-4605 / CBS 113480)</name>
    <name type="common">Microsporum canis</name>
    <dbReference type="NCBI Taxonomy" id="554155"/>
    <lineage>
        <taxon>Eukaryota</taxon>
        <taxon>Fungi</taxon>
        <taxon>Dikarya</taxon>
        <taxon>Ascomycota</taxon>
        <taxon>Pezizomycotina</taxon>
        <taxon>Eurotiomycetes</taxon>
        <taxon>Eurotiomycetidae</taxon>
        <taxon>Onygenales</taxon>
        <taxon>Arthrodermataceae</taxon>
        <taxon>Microsporum</taxon>
    </lineage>
</organism>
<evidence type="ECO:0000259" key="4">
    <source>
        <dbReference type="Pfam" id="PF23099"/>
    </source>
</evidence>
<dbReference type="RefSeq" id="XP_002842784.1">
    <property type="nucleotide sequence ID" value="XM_002842738.1"/>
</dbReference>
<dbReference type="OrthoDB" id="360653at2759"/>
<feature type="region of interest" description="Disordered" evidence="1">
    <location>
        <begin position="2573"/>
        <end position="2625"/>
    </location>
</feature>
<evidence type="ECO:0000259" key="2">
    <source>
        <dbReference type="Pfam" id="PF07539"/>
    </source>
</evidence>
<keyword evidence="6" id="KW-1185">Reference proteome</keyword>
<feature type="compositionally biased region" description="Basic residues" evidence="1">
    <location>
        <begin position="2598"/>
        <end position="2611"/>
    </location>
</feature>
<dbReference type="HOGENOM" id="CLU_000327_0_0_1"/>
<accession>C5G0Z3</accession>
<reference evidence="6" key="1">
    <citation type="journal article" date="2012" name="MBio">
        <title>Comparative genome analysis of Trichophyton rubrum and related dermatophytes reveals candidate genes involved in infection.</title>
        <authorList>
            <person name="Martinez D.A."/>
            <person name="Oliver B.G."/>
            <person name="Graeser Y."/>
            <person name="Goldberg J.M."/>
            <person name="Li W."/>
            <person name="Martinez-Rossi N.M."/>
            <person name="Monod M."/>
            <person name="Shelest E."/>
            <person name="Barton R.C."/>
            <person name="Birch E."/>
            <person name="Brakhage A.A."/>
            <person name="Chen Z."/>
            <person name="Gurr S.J."/>
            <person name="Heiman D."/>
            <person name="Heitman J."/>
            <person name="Kosti I."/>
            <person name="Rossi A."/>
            <person name="Saif S."/>
            <person name="Samalova M."/>
            <person name="Saunders C.W."/>
            <person name="Shea T."/>
            <person name="Summerbell R.C."/>
            <person name="Xu J."/>
            <person name="Young S."/>
            <person name="Zeng Q."/>
            <person name="Birren B.W."/>
            <person name="Cuomo C.A."/>
            <person name="White T.C."/>
        </authorList>
    </citation>
    <scope>NUCLEOTIDE SEQUENCE [LARGE SCALE GENOMIC DNA]</scope>
    <source>
        <strain evidence="6">ATCC MYA-4605 / CBS 113480</strain>
    </source>
</reference>
<feature type="compositionally biased region" description="Acidic residues" evidence="1">
    <location>
        <begin position="2437"/>
        <end position="2447"/>
    </location>
</feature>
<evidence type="ECO:0000313" key="6">
    <source>
        <dbReference type="Proteomes" id="UP000002035"/>
    </source>
</evidence>
<evidence type="ECO:0000259" key="3">
    <source>
        <dbReference type="Pfam" id="PF20416"/>
    </source>
</evidence>
<dbReference type="eggNOG" id="KOG1823">
    <property type="taxonomic scope" value="Eukaryota"/>
</dbReference>
<feature type="domain" description="U3 small nucleolar RNA-associated protein 20" evidence="3">
    <location>
        <begin position="1704"/>
        <end position="1922"/>
    </location>
</feature>
<dbReference type="Pfam" id="PF23099">
    <property type="entry name" value="UTP20_C"/>
    <property type="match status" value="1"/>
</dbReference>
<sequence length="2625" mass="295062">MVTASSSHRSKPPRLLKGGTATTKSHRWEPFSQRVLKLKIDPVHRVRRTSFGEDDADETSSCFRASLEHWMELNLSENFTEFVGRVNRLCESLPQILYHQDAIMGLLVEYIEKKDELSMEPLLSLMAQFARDLGPRFEKHFATAVQLVASVAATHQSIDVIEWSFTCLAWIFKFLSRLLVPDLRPLLAIMTQYLGKEHQKHFVSRFAAESVSFLIRKTAAVYYKDKKPLERAVTFLFQDLANMSAEGRQVSSYQEGLMTMFADATKGIKGAVHSNGIDILRCLMKSVCVKDKKQSSLSESVLSGVLINIVHYCTADTFRSVLYAVCEFNESTSAKENTVVARVGCHALFLCIVTRKGSRVADWNRVHTVLLPLLAKAAEKSNGFPAESIKELLGSVAFAIQASPMDELLPHMRQIMDAVTHQRLSKYFIPFCDLIAGLDAERFQSVVHPYFQKFIVSLWEEYEQGLCVVLPRLQSSGAITSNLSRPGSLSCPNAWKMVICKRLNFSTPSKEEISLLNAYSKLPEAIGFSSEPSIIPDITRSLHQKIWRTLESGSPNDFETLFTLGQGLLTYVRFSNGLDQLDQKLWPLLCSKASQYSRIPVFLEAISTYASVLREPPEISDADLDQFANALLANLASPSHKLRLLSLEIFQLIFSWLNIEDPCLSLARSIETSELTLQAARVISMDVRRLGVNYAQTSHKRWLDRLIPSFCFGLLWKKLASVWDDACEAMKVICETDIGESIVSEIAMNWLQEAPVDVTPEQLSHNGLQKSSSATSEYECYNVNNIQTAMHNSFCINEDASLSLLEDFESSHSILPLLSNNARSQALRVLNAVPKIAEKRSRLIVPLFLSWASRDDSSLPLPEDMSPPENDAIFSELQNWSMQDKKAMLTLFGKFTNPKVLYQASEAHDAVSGLLCNGDLEIQKLALKALFTWKSPAIRPYEQNLLNLVDDSRFKDELGIFVHVGKDNSLIKSDHIEGLFPYLLKLLYGKMVARAGSRGSLGRQEGRRKAILRVVSQLPDDQFSQFVQISFGSLGGINLLNENGATNENILNRELMSLRKQLGLLNVVETMFSILKRNMLPFVNETMNVVLYCLIRAYRQLAQGEAVTSDDSVQLTLLRNIRQLGVKCLDLVFSISPAVDWKSFIPLILSEVVNPRLDNFSVETAQAVSGLLHLFRTWATSPKSAVYFEGTDIIPRVVDCLGTESARDEVKIFVLDEVLISLVNVSTDTKVDGEGDVDISAPPPDIIHSRVLGPHIEYILMQVEEFLRKQPPRYILGPAVEFLSRLSALVESSTESSKLISTTTFLLQQPPDRVPPKTKGRLLKVLHHFLPLFQQENDPDLTQRIFEILSSLFDYFKDGPNRVSLASVFDIFVANDLELAEVGRLIADLNSMSTKRLDEVDFERRLKAFSLINEEKYSTFTAKQWRPLLFNMIYHLKDEEELAIRSSASFGVKRFIQISKAQEDIPGTEYRDMVEKVLLPALRSGVKQNAETVRAEFVSLLGYLVQEHVDLQAVSDMQGLLAGGDEEASFFNNILHIQQHRRQRALKRLTAEVSKGKIQATNVSTILFPLIEHFVFQQSEDENAHNLTAGAINTVGSLSEAITWNQFKAIFRRYQGYVKSKSGLEKSVIRLLSQMTDALSHAVRVKVTRGVTEEVSEKVAENIALDDDQIVQSTLSTSIPRGAKLTTELKTNLIPFLTGFTNKRSESDVALRLPVAVAAVKLLKLLPENEMALMLPPLLLDVSNILRSRAQDTRDIARKTLADIAIILGPSYFGYILAELKGALSRGYQLHVLSFTVHSILVATADKFEVGALDQDLSTLGEIIMDDIFGTVGQQKDAEEYVSKMKEVKSSKSYDSAELLAKNASIRHIYDLVRPVQLLLQEKLTTSLVGKIDELLRRIGIGLLRNPGAESRDLLMFCYEVMKESYKVPEPVVLDNDEWKTRSRFLIQVASIQKKSGGSTTSYLYKLARFSLDALRSVLNKYSSLLTVDNVAGFVPIIGDSIVQGYEEVKLSAIRLLSTIIKLPLPELDKNADVYIVECVKLMKESASSNTDASQAALKLVSTVLRERKRTTIKDSYLAYLLQRVSADIDEPDRQGIVFNFIRAVMSRKFMVPEIYEVVDKISVMMVTNHTRNARDLARGTYVQFLLEYPQSKSRWNKQLAYLAKNLDYAHREGRESVMEAIHLILSKTNGEPAQEMVDTFFIPMVMVMSNDEAASCREMAGSLLGIIFARADAEHLKTILAPLKSWLEQSENVALVTTGLQAIRIFFESDAKNKDRYVRFVTDILPGIMGLSLDNREANEWEVLYYSLQLFMKLSKLFPDITLISSCTNIWLSVLESLCYPQAWIRSCAANLVGVWLADIAKTNASTGYASIPLVSSLGLVLDGKLMLRITRSSIFCLKTPSISEDLATQTVRNLIFLGRCFGQNNLELPKKEGDNDGESEDEEEGTTSSPKRGSETKTAIQYIFEQAARIIRKEALTTRAESLNAKVACMKMIAALCSHLDAPTVIPYLQTIFLPLLHLTDPSIPAPRSSDEAFQSTYMSLVTSSQEILDLLQKKLGTTDFVAQMSEARERVKERREGRRVKRRIEAVTAPEKFGRDKKRKHDRKREKRKERGLENRNRRHEL</sequence>
<dbReference type="GO" id="GO:0032040">
    <property type="term" value="C:small-subunit processome"/>
    <property type="evidence" value="ECO:0007669"/>
    <property type="project" value="TreeGrafter"/>
</dbReference>
<dbReference type="InterPro" id="IPR011430">
    <property type="entry name" value="UTP20_N"/>
</dbReference>
<dbReference type="SUPFAM" id="SSF48371">
    <property type="entry name" value="ARM repeat"/>
    <property type="match status" value="3"/>
</dbReference>
<dbReference type="Gene3D" id="1.25.10.10">
    <property type="entry name" value="Leucine-rich Repeat Variant"/>
    <property type="match status" value="3"/>
</dbReference>
<dbReference type="InterPro" id="IPR057525">
    <property type="entry name" value="UTP20_C"/>
</dbReference>
<feature type="domain" description="U3 small nucleolar RNA-associated protein 20 C-terminal" evidence="4">
    <location>
        <begin position="2391"/>
        <end position="2614"/>
    </location>
</feature>